<dbReference type="PANTHER" id="PTHR12169:SF6">
    <property type="entry name" value="AFG1-LIKE ATPASE"/>
    <property type="match status" value="1"/>
</dbReference>
<evidence type="ECO:0000256" key="1">
    <source>
        <dbReference type="ARBA" id="ARBA00022741"/>
    </source>
</evidence>
<dbReference type="GO" id="GO:0005524">
    <property type="term" value="F:ATP binding"/>
    <property type="evidence" value="ECO:0007669"/>
    <property type="project" value="UniProtKB-KW"/>
</dbReference>
<proteinExistence type="predicted"/>
<evidence type="ECO:0000313" key="4">
    <source>
        <dbReference type="Proteomes" id="UP000018511"/>
    </source>
</evidence>
<evidence type="ECO:0000256" key="2">
    <source>
        <dbReference type="ARBA" id="ARBA00022840"/>
    </source>
</evidence>
<reference evidence="3 4" key="1">
    <citation type="submission" date="2013-10" db="EMBL/GenBank/DDBJ databases">
        <title>Whole Genome Shotgun Sequence of Pseudomonas taiwanensis SJ9.</title>
        <authorList>
            <person name="Hong S.-J."/>
            <person name="Shin J.-H."/>
        </authorList>
    </citation>
    <scope>NUCLEOTIDE SEQUENCE [LARGE SCALE GENOMIC DNA]</scope>
    <source>
        <strain evidence="3 4">SJ9</strain>
    </source>
</reference>
<protein>
    <submittedName>
        <fullName evidence="3">ATPase</fullName>
    </submittedName>
</protein>
<name>V7D5T0_9PSED</name>
<dbReference type="Pfam" id="PF03969">
    <property type="entry name" value="AFG1_ATPase"/>
    <property type="match status" value="1"/>
</dbReference>
<dbReference type="SUPFAM" id="SSF52540">
    <property type="entry name" value="P-loop containing nucleoside triphosphate hydrolases"/>
    <property type="match status" value="1"/>
</dbReference>
<dbReference type="GO" id="GO:0016887">
    <property type="term" value="F:ATP hydrolysis activity"/>
    <property type="evidence" value="ECO:0007669"/>
    <property type="project" value="InterPro"/>
</dbReference>
<dbReference type="RefSeq" id="WP_023662595.1">
    <property type="nucleotide sequence ID" value="NZ_AXUP01000365.1"/>
</dbReference>
<dbReference type="InterPro" id="IPR027417">
    <property type="entry name" value="P-loop_NTPase"/>
</dbReference>
<evidence type="ECO:0000313" key="3">
    <source>
        <dbReference type="EMBL" id="ESW37687.1"/>
    </source>
</evidence>
<dbReference type="Gene3D" id="3.40.50.300">
    <property type="entry name" value="P-loop containing nucleotide triphosphate hydrolases"/>
    <property type="match status" value="1"/>
</dbReference>
<dbReference type="GO" id="GO:0032153">
    <property type="term" value="C:cell division site"/>
    <property type="evidence" value="ECO:0007669"/>
    <property type="project" value="TreeGrafter"/>
</dbReference>
<sequence length="190" mass="21458">MAIDPHSLYQQALTTQGYVADPAQARAVEALQACFQAVEQGRPTQGIYLWGPVGRGKTWLMDQFHRCLRVPSRRQHFHHFMAWVHQRLFQLNGTADPLLALAGELAGQIRVLCFDELFVNDIGDAIILGRLFQVLFDQGVVIVATSNQPPEQLYRDGFNRERFLPAIAAIQRHMQVLPVAGEQDHRLHPG</sequence>
<dbReference type="InterPro" id="IPR005654">
    <property type="entry name" value="ATPase_AFG1-like"/>
</dbReference>
<dbReference type="AlphaFoldDB" id="V7D5T0"/>
<accession>V7D5T0</accession>
<comment type="caution">
    <text evidence="3">The sequence shown here is derived from an EMBL/GenBank/DDBJ whole genome shotgun (WGS) entry which is preliminary data.</text>
</comment>
<dbReference type="GO" id="GO:0051301">
    <property type="term" value="P:cell division"/>
    <property type="evidence" value="ECO:0007669"/>
    <property type="project" value="TreeGrafter"/>
</dbReference>
<keyword evidence="1" id="KW-0547">Nucleotide-binding</keyword>
<dbReference type="NCBIfam" id="NF040713">
    <property type="entry name" value="ZapE"/>
    <property type="match status" value="1"/>
</dbReference>
<organism evidence="3 4">
    <name type="scientific">Pseudomonas taiwanensis SJ9</name>
    <dbReference type="NCBI Taxonomy" id="1388762"/>
    <lineage>
        <taxon>Bacteria</taxon>
        <taxon>Pseudomonadati</taxon>
        <taxon>Pseudomonadota</taxon>
        <taxon>Gammaproteobacteria</taxon>
        <taxon>Pseudomonadales</taxon>
        <taxon>Pseudomonadaceae</taxon>
        <taxon>Pseudomonas</taxon>
    </lineage>
</organism>
<dbReference type="PANTHER" id="PTHR12169">
    <property type="entry name" value="ATPASE N2B"/>
    <property type="match status" value="1"/>
</dbReference>
<feature type="non-terminal residue" evidence="3">
    <location>
        <position position="190"/>
    </location>
</feature>
<dbReference type="EMBL" id="AXUP01000365">
    <property type="protein sequence ID" value="ESW37687.1"/>
    <property type="molecule type" value="Genomic_DNA"/>
</dbReference>
<dbReference type="Proteomes" id="UP000018511">
    <property type="component" value="Unassembled WGS sequence"/>
</dbReference>
<keyword evidence="2" id="KW-0067">ATP-binding</keyword>
<gene>
    <name evidence="3" type="ORF">O164_22400</name>
</gene>
<dbReference type="GO" id="GO:0005737">
    <property type="term" value="C:cytoplasm"/>
    <property type="evidence" value="ECO:0007669"/>
    <property type="project" value="TreeGrafter"/>
</dbReference>